<evidence type="ECO:0000256" key="2">
    <source>
        <dbReference type="ARBA" id="ARBA00022723"/>
    </source>
</evidence>
<evidence type="ECO:0000313" key="13">
    <source>
        <dbReference type="Proteomes" id="UP000024635"/>
    </source>
</evidence>
<reference evidence="13" key="1">
    <citation type="journal article" date="2015" name="Nat. Genet.">
        <title>The genome and transcriptome of the zoonotic hookworm Ancylostoma ceylanicum identify infection-specific gene families.</title>
        <authorList>
            <person name="Schwarz E.M."/>
            <person name="Hu Y."/>
            <person name="Antoshechkin I."/>
            <person name="Miller M.M."/>
            <person name="Sternberg P.W."/>
            <person name="Aroian R.V."/>
        </authorList>
    </citation>
    <scope>NUCLEOTIDE SEQUENCE</scope>
    <source>
        <strain evidence="13">HY135</strain>
    </source>
</reference>
<evidence type="ECO:0000313" key="12">
    <source>
        <dbReference type="EMBL" id="EYC27074.1"/>
    </source>
</evidence>
<keyword evidence="3 9" id="KW-0862">Zinc</keyword>
<dbReference type="EC" id="1.15.1.1" evidence="9"/>
<dbReference type="PRINTS" id="PR00068">
    <property type="entry name" value="CUZNDISMTASE"/>
</dbReference>
<dbReference type="Pfam" id="PF00080">
    <property type="entry name" value="Sod_Cu"/>
    <property type="match status" value="1"/>
</dbReference>
<evidence type="ECO:0000256" key="9">
    <source>
        <dbReference type="RuleBase" id="RU000393"/>
    </source>
</evidence>
<dbReference type="AlphaFoldDB" id="A0A016VHM0"/>
<comment type="catalytic activity">
    <reaction evidence="8 9">
        <text>2 superoxide + 2 H(+) = H2O2 + O2</text>
        <dbReference type="Rhea" id="RHEA:20696"/>
        <dbReference type="ChEBI" id="CHEBI:15378"/>
        <dbReference type="ChEBI" id="CHEBI:15379"/>
        <dbReference type="ChEBI" id="CHEBI:16240"/>
        <dbReference type="ChEBI" id="CHEBI:18421"/>
        <dbReference type="EC" id="1.15.1.1"/>
    </reaction>
</comment>
<dbReference type="STRING" id="53326.A0A016VHM0"/>
<keyword evidence="6 9" id="KW-0186">Copper</keyword>
<comment type="cofactor">
    <cofactor evidence="9">
        <name>Cu cation</name>
        <dbReference type="ChEBI" id="CHEBI:23378"/>
    </cofactor>
    <text evidence="9">Binds 1 copper ion per subunit.</text>
</comment>
<evidence type="ECO:0000256" key="4">
    <source>
        <dbReference type="ARBA" id="ARBA00022862"/>
    </source>
</evidence>
<keyword evidence="2 9" id="KW-0479">Metal-binding</keyword>
<evidence type="ECO:0000256" key="10">
    <source>
        <dbReference type="SAM" id="SignalP"/>
    </source>
</evidence>
<dbReference type="GO" id="GO:0005507">
    <property type="term" value="F:copper ion binding"/>
    <property type="evidence" value="ECO:0007669"/>
    <property type="project" value="InterPro"/>
</dbReference>
<dbReference type="InterPro" id="IPR024134">
    <property type="entry name" value="SOD_Cu/Zn_/chaperone"/>
</dbReference>
<dbReference type="OrthoDB" id="2015551at2759"/>
<dbReference type="InterPro" id="IPR036423">
    <property type="entry name" value="SOD-like_Cu/Zn_dom_sf"/>
</dbReference>
<organism evidence="12 13">
    <name type="scientific">Ancylostoma ceylanicum</name>
    <dbReference type="NCBI Taxonomy" id="53326"/>
    <lineage>
        <taxon>Eukaryota</taxon>
        <taxon>Metazoa</taxon>
        <taxon>Ecdysozoa</taxon>
        <taxon>Nematoda</taxon>
        <taxon>Chromadorea</taxon>
        <taxon>Rhabditida</taxon>
        <taxon>Rhabditina</taxon>
        <taxon>Rhabditomorpha</taxon>
        <taxon>Strongyloidea</taxon>
        <taxon>Ancylostomatidae</taxon>
        <taxon>Ancylostomatinae</taxon>
        <taxon>Ancylostoma</taxon>
    </lineage>
</organism>
<dbReference type="PROSITE" id="PS00087">
    <property type="entry name" value="SOD_CU_ZN_1"/>
    <property type="match status" value="1"/>
</dbReference>
<keyword evidence="10" id="KW-0732">Signal</keyword>
<dbReference type="PANTHER" id="PTHR10003">
    <property type="entry name" value="SUPEROXIDE DISMUTASE CU-ZN -RELATED"/>
    <property type="match status" value="1"/>
</dbReference>
<dbReference type="InterPro" id="IPR018152">
    <property type="entry name" value="SOD_Cu/Zn_BS"/>
</dbReference>
<feature type="domain" description="Superoxide dismutase copper/zinc binding" evidence="11">
    <location>
        <begin position="49"/>
        <end position="180"/>
    </location>
</feature>
<dbReference type="InterPro" id="IPR001424">
    <property type="entry name" value="SOD_Cu_Zn_dom"/>
</dbReference>
<dbReference type="Gene3D" id="2.60.40.200">
    <property type="entry name" value="Superoxide dismutase, copper/zinc binding domain"/>
    <property type="match status" value="1"/>
</dbReference>
<protein>
    <recommendedName>
        <fullName evidence="9">Superoxide dismutase [Cu-Zn]</fullName>
        <ecNumber evidence="9">1.15.1.1</ecNumber>
    </recommendedName>
</protein>
<evidence type="ECO:0000256" key="6">
    <source>
        <dbReference type="ARBA" id="ARBA00023008"/>
    </source>
</evidence>
<comment type="caution">
    <text evidence="12">The sequence shown here is derived from an EMBL/GenBank/DDBJ whole genome shotgun (WGS) entry which is preliminary data.</text>
</comment>
<dbReference type="FunFam" id="2.60.40.200:FF:000003">
    <property type="entry name" value="Superoxide dismutase [Cu-Zn], chloroplastic"/>
    <property type="match status" value="1"/>
</dbReference>
<keyword evidence="4" id="KW-0049">Antioxidant</keyword>
<sequence length="183" mass="18826">MYPEILVLLAVIHSSTNCGAGGRPPSQVTRARAIIFRAVTGGNPTERIGSINFRQSGRTVTLRGTVSGLTPGLHGFHVHETGDLGNGCLASGPHYNPTNVVHGGPMDTVRHVGDLGNINTPASGDTVIDITDNIISLTGPQSIVGRAVVIHADPDDLGRGNAPTSNTTGNSGARVACGVIRLL</sequence>
<dbReference type="CDD" id="cd00305">
    <property type="entry name" value="Cu-Zn_Superoxide_Dismutase"/>
    <property type="match status" value="1"/>
</dbReference>
<dbReference type="PROSITE" id="PS00332">
    <property type="entry name" value="SOD_CU_ZN_2"/>
    <property type="match status" value="1"/>
</dbReference>
<comment type="function">
    <text evidence="9">Destroys radicals which are normally produced within the cells and which are toxic to biological systems.</text>
</comment>
<gene>
    <name evidence="12" type="primary">Acey_s0009.g506</name>
    <name evidence="12" type="ORF">Y032_0009g506</name>
</gene>
<evidence type="ECO:0000256" key="1">
    <source>
        <dbReference type="ARBA" id="ARBA00010457"/>
    </source>
</evidence>
<evidence type="ECO:0000256" key="3">
    <source>
        <dbReference type="ARBA" id="ARBA00022833"/>
    </source>
</evidence>
<dbReference type="EMBL" id="JARK01001345">
    <property type="protein sequence ID" value="EYC27074.1"/>
    <property type="molecule type" value="Genomic_DNA"/>
</dbReference>
<dbReference type="Proteomes" id="UP000024635">
    <property type="component" value="Unassembled WGS sequence"/>
</dbReference>
<comment type="similarity">
    <text evidence="1 9">Belongs to the Cu-Zn superoxide dismutase family.</text>
</comment>
<keyword evidence="13" id="KW-1185">Reference proteome</keyword>
<feature type="signal peptide" evidence="10">
    <location>
        <begin position="1"/>
        <end position="21"/>
    </location>
</feature>
<evidence type="ECO:0000256" key="8">
    <source>
        <dbReference type="ARBA" id="ARBA00049204"/>
    </source>
</evidence>
<evidence type="ECO:0000259" key="11">
    <source>
        <dbReference type="Pfam" id="PF00080"/>
    </source>
</evidence>
<accession>A0A016VHM0</accession>
<keyword evidence="7" id="KW-1015">Disulfide bond</keyword>
<name>A0A016VHM0_9BILA</name>
<dbReference type="SUPFAM" id="SSF49329">
    <property type="entry name" value="Cu,Zn superoxide dismutase-like"/>
    <property type="match status" value="1"/>
</dbReference>
<comment type="cofactor">
    <cofactor evidence="9">
        <name>Zn(2+)</name>
        <dbReference type="ChEBI" id="CHEBI:29105"/>
    </cofactor>
    <text evidence="9">Binds 1 zinc ion per subunit.</text>
</comment>
<dbReference type="GO" id="GO:0004784">
    <property type="term" value="F:superoxide dismutase activity"/>
    <property type="evidence" value="ECO:0007669"/>
    <property type="project" value="UniProtKB-EC"/>
</dbReference>
<evidence type="ECO:0000256" key="7">
    <source>
        <dbReference type="ARBA" id="ARBA00023157"/>
    </source>
</evidence>
<evidence type="ECO:0000256" key="5">
    <source>
        <dbReference type="ARBA" id="ARBA00023002"/>
    </source>
</evidence>
<keyword evidence="5 9" id="KW-0560">Oxidoreductase</keyword>
<proteinExistence type="inferred from homology"/>
<feature type="chain" id="PRO_5001490156" description="Superoxide dismutase [Cu-Zn]" evidence="10">
    <location>
        <begin position="22"/>
        <end position="183"/>
    </location>
</feature>